<dbReference type="GO" id="GO:0004399">
    <property type="term" value="F:histidinol dehydrogenase activity"/>
    <property type="evidence" value="ECO:0007669"/>
    <property type="project" value="UniProtKB-UniRule"/>
</dbReference>
<evidence type="ECO:0000256" key="4">
    <source>
        <dbReference type="ARBA" id="ARBA00012965"/>
    </source>
</evidence>
<dbReference type="InterPro" id="IPR001692">
    <property type="entry name" value="Histidinol_DH_CS"/>
</dbReference>
<dbReference type="Gene3D" id="1.20.5.1300">
    <property type="match status" value="1"/>
</dbReference>
<dbReference type="eggNOG" id="arCOG04352">
    <property type="taxonomic scope" value="Archaea"/>
</dbReference>
<dbReference type="EMBL" id="CP002588">
    <property type="protein sequence ID" value="AEA46261.1"/>
    <property type="molecule type" value="Genomic_DNA"/>
</dbReference>
<dbReference type="GO" id="GO:0000105">
    <property type="term" value="P:L-histidine biosynthetic process"/>
    <property type="evidence" value="ECO:0007669"/>
    <property type="project" value="UniProtKB-UniRule"/>
</dbReference>
<dbReference type="PIRSF" id="PIRSF000099">
    <property type="entry name" value="Histidinol_dh"/>
    <property type="match status" value="1"/>
</dbReference>
<comment type="similarity">
    <text evidence="3 11 12 17">Belongs to the histidinol dehydrogenase family.</text>
</comment>
<comment type="catalytic activity">
    <reaction evidence="10 11 12">
        <text>L-histidinol + 2 NAD(+) + H2O = L-histidine + 2 NADH + 3 H(+)</text>
        <dbReference type="Rhea" id="RHEA:20641"/>
        <dbReference type="ChEBI" id="CHEBI:15377"/>
        <dbReference type="ChEBI" id="CHEBI:15378"/>
        <dbReference type="ChEBI" id="CHEBI:57540"/>
        <dbReference type="ChEBI" id="CHEBI:57595"/>
        <dbReference type="ChEBI" id="CHEBI:57699"/>
        <dbReference type="ChEBI" id="CHEBI:57945"/>
        <dbReference type="EC" id="1.1.1.23"/>
    </reaction>
</comment>
<name>F2KNN3_ARCVS</name>
<keyword evidence="19" id="KW-1185">Reference proteome</keyword>
<dbReference type="HOGENOM" id="CLU_006732_3_0_2"/>
<protein>
    <recommendedName>
        <fullName evidence="5 11">Histidinol dehydrogenase</fullName>
        <shortName evidence="11 12">HDH</shortName>
        <ecNumber evidence="4 11">1.1.1.23</ecNumber>
    </recommendedName>
</protein>
<evidence type="ECO:0000256" key="14">
    <source>
        <dbReference type="PIRSR" id="PIRSR000099-2"/>
    </source>
</evidence>
<dbReference type="FunFam" id="3.40.50.1980:FF:000026">
    <property type="entry name" value="Histidinol dehydrogenase"/>
    <property type="match status" value="1"/>
</dbReference>
<evidence type="ECO:0000256" key="17">
    <source>
        <dbReference type="RuleBase" id="RU004175"/>
    </source>
</evidence>
<dbReference type="GO" id="GO:0051287">
    <property type="term" value="F:NAD binding"/>
    <property type="evidence" value="ECO:0007669"/>
    <property type="project" value="InterPro"/>
</dbReference>
<dbReference type="CDD" id="cd06572">
    <property type="entry name" value="Histidinol_dh"/>
    <property type="match status" value="1"/>
</dbReference>
<evidence type="ECO:0000313" key="19">
    <source>
        <dbReference type="Proteomes" id="UP000008136"/>
    </source>
</evidence>
<dbReference type="Proteomes" id="UP000008136">
    <property type="component" value="Chromosome"/>
</dbReference>
<keyword evidence="11 12" id="KW-0520">NAD</keyword>
<dbReference type="NCBIfam" id="TIGR00069">
    <property type="entry name" value="hisD"/>
    <property type="match status" value="1"/>
</dbReference>
<dbReference type="InterPro" id="IPR022695">
    <property type="entry name" value="Histidinol_DH_monofunct"/>
</dbReference>
<evidence type="ECO:0000256" key="10">
    <source>
        <dbReference type="ARBA" id="ARBA00049489"/>
    </source>
</evidence>
<dbReference type="InterPro" id="IPR012131">
    <property type="entry name" value="Hstdl_DH"/>
</dbReference>
<comment type="pathway">
    <text evidence="2 11 12">Amino-acid biosynthesis; L-histidine biosynthesis; L-histidine from 5-phospho-alpha-D-ribose 1-diphosphate: step 9/9.</text>
</comment>
<dbReference type="UniPathway" id="UPA00031">
    <property type="reaction ID" value="UER00014"/>
</dbReference>
<dbReference type="PRINTS" id="PR00083">
    <property type="entry name" value="HOLDHDRGNASE"/>
</dbReference>
<feature type="binding site" evidence="11 14">
    <location>
        <position position="183"/>
    </location>
    <ligand>
        <name>NAD(+)</name>
        <dbReference type="ChEBI" id="CHEBI:57540"/>
    </ligand>
</feature>
<evidence type="ECO:0000256" key="9">
    <source>
        <dbReference type="ARBA" id="ARBA00023102"/>
    </source>
</evidence>
<keyword evidence="11 12" id="KW-0028">Amino-acid biosynthesis</keyword>
<evidence type="ECO:0000256" key="5">
    <source>
        <dbReference type="ARBA" id="ARBA00016531"/>
    </source>
</evidence>
<evidence type="ECO:0000256" key="16">
    <source>
        <dbReference type="PIRSR" id="PIRSR000099-4"/>
    </source>
</evidence>
<comment type="function">
    <text evidence="1 11 12">Catalyzes the sequential NAD-dependent oxidations of L-histidinol to L-histidinaldehyde and then to L-histidine.</text>
</comment>
<dbReference type="GO" id="GO:0008270">
    <property type="term" value="F:zinc ion binding"/>
    <property type="evidence" value="ECO:0007669"/>
    <property type="project" value="UniProtKB-UniRule"/>
</dbReference>
<sequence length="413" mass="44641">MGITMIVTPDDLLVERSKSIDEYIEKVRPIVEKVREGGDEALIELTKQFDGVELQYIRVPSEEIDAAYEEVDDEIIDALEVAKQNIERFHSITCVERDMFIDFGDVVLGKRYVPLDSAGIYVPGGRASYPSTALMAGIPASIAGVERIAACTPPDERGKVKPLTLVACDIAGINEIYAVGGAQAIAALAYGTESVKPVDKIVGPGNIYVTAAKILVSKDVPIDMPAGPSEVLIIADETANARFVALDALAQLEHDPMAIAVVLTTSEKLAKEVQSLAEELGKGLNLENLRIAVVDSIDEAIEISNKFAPEHLEMMFEGAENCMDRIKHAGSVFVGEYSPVAAGDYASGTNHILPTAGYGRRYSGLSVETFLKHITFQKLSKDGLKRIGQAIITLANKEGLPFHAKSVEERLKE</sequence>
<dbReference type="AlphaFoldDB" id="F2KNN3"/>
<evidence type="ECO:0000256" key="11">
    <source>
        <dbReference type="HAMAP-Rule" id="MF_01024"/>
    </source>
</evidence>
<dbReference type="Pfam" id="PF00815">
    <property type="entry name" value="Histidinol_dh"/>
    <property type="match status" value="1"/>
</dbReference>
<keyword evidence="7 11" id="KW-0862">Zinc</keyword>
<feature type="binding site" evidence="11 15">
    <location>
        <position position="403"/>
    </location>
    <ligand>
        <name>substrate</name>
    </ligand>
</feature>
<dbReference type="STRING" id="693661.Arcve_0224"/>
<feature type="binding site" evidence="11 15">
    <location>
        <position position="398"/>
    </location>
    <ligand>
        <name>substrate</name>
    </ligand>
</feature>
<feature type="binding site" evidence="11 14">
    <location>
        <position position="121"/>
    </location>
    <ligand>
        <name>NAD(+)</name>
        <dbReference type="ChEBI" id="CHEBI:57540"/>
    </ligand>
</feature>
<evidence type="ECO:0000256" key="13">
    <source>
        <dbReference type="PIRSR" id="PIRSR000099-1"/>
    </source>
</evidence>
<comment type="cofactor">
    <cofactor evidence="11 16">
        <name>Zn(2+)</name>
        <dbReference type="ChEBI" id="CHEBI:29105"/>
    </cofactor>
    <text evidence="11 16">Binds 1 zinc ion per subunit.</text>
</comment>
<keyword evidence="6 11" id="KW-0479">Metal-binding</keyword>
<evidence type="ECO:0000256" key="6">
    <source>
        <dbReference type="ARBA" id="ARBA00022723"/>
    </source>
</evidence>
<dbReference type="FunFam" id="3.40.50.1980:FF:000001">
    <property type="entry name" value="Histidinol dehydrogenase"/>
    <property type="match status" value="1"/>
</dbReference>
<organism evidence="18 19">
    <name type="scientific">Archaeoglobus veneficus (strain DSM 11195 / SNP6)</name>
    <dbReference type="NCBI Taxonomy" id="693661"/>
    <lineage>
        <taxon>Archaea</taxon>
        <taxon>Methanobacteriati</taxon>
        <taxon>Methanobacteriota</taxon>
        <taxon>Archaeoglobi</taxon>
        <taxon>Archaeoglobales</taxon>
        <taxon>Archaeoglobaceae</taxon>
        <taxon>Archaeoglobus</taxon>
    </lineage>
</organism>
<feature type="binding site" evidence="11 16">
    <location>
        <position position="254"/>
    </location>
    <ligand>
        <name>Zn(2+)</name>
        <dbReference type="ChEBI" id="CHEBI:29105"/>
    </ligand>
</feature>
<reference evidence="18 19" key="1">
    <citation type="submission" date="2011-03" db="EMBL/GenBank/DDBJ databases">
        <title>The complete genome of Archaeoglobus veneficus SNP6.</title>
        <authorList>
            <consortium name="US DOE Joint Genome Institute (JGI-PGF)"/>
            <person name="Lucas S."/>
            <person name="Copeland A."/>
            <person name="Lapidus A."/>
            <person name="Bruce D."/>
            <person name="Goodwin L."/>
            <person name="Pitluck S."/>
            <person name="Kyrpides N."/>
            <person name="Mavromatis K."/>
            <person name="Pagani I."/>
            <person name="Ivanova N."/>
            <person name="Mikhailova N."/>
            <person name="Lu M."/>
            <person name="Detter J.C."/>
            <person name="Tapia R."/>
            <person name="Han C."/>
            <person name="Land M."/>
            <person name="Hauser L."/>
            <person name="Markowitz V."/>
            <person name="Cheng J.-F."/>
            <person name="Hugenholtz P."/>
            <person name="Woyke T."/>
            <person name="Wu D."/>
            <person name="Spring S."/>
            <person name="Brambilla E."/>
            <person name="Klenk H.-P."/>
            <person name="Eisen J.A."/>
        </authorList>
    </citation>
    <scope>NUCLEOTIDE SEQUENCE [LARGE SCALE GENOMIC DNA]</scope>
    <source>
        <strain>SNP6</strain>
    </source>
</reference>
<feature type="active site" description="Proton acceptor" evidence="11 13">
    <location>
        <position position="310"/>
    </location>
</feature>
<feature type="binding site" evidence="11 16">
    <location>
        <position position="344"/>
    </location>
    <ligand>
        <name>Zn(2+)</name>
        <dbReference type="ChEBI" id="CHEBI:29105"/>
    </ligand>
</feature>
<dbReference type="PANTHER" id="PTHR21256:SF2">
    <property type="entry name" value="HISTIDINE BIOSYNTHESIS TRIFUNCTIONAL PROTEIN"/>
    <property type="match status" value="1"/>
</dbReference>
<evidence type="ECO:0000256" key="2">
    <source>
        <dbReference type="ARBA" id="ARBA00004940"/>
    </source>
</evidence>
<evidence type="ECO:0000256" key="15">
    <source>
        <dbReference type="PIRSR" id="PIRSR000099-3"/>
    </source>
</evidence>
<evidence type="ECO:0000256" key="12">
    <source>
        <dbReference type="PIRNR" id="PIRNR000099"/>
    </source>
</evidence>
<feature type="binding site" evidence="11 15">
    <location>
        <position position="229"/>
    </location>
    <ligand>
        <name>substrate</name>
    </ligand>
</feature>
<dbReference type="InterPro" id="IPR016161">
    <property type="entry name" value="Ald_DH/histidinol_DH"/>
</dbReference>
<evidence type="ECO:0000256" key="7">
    <source>
        <dbReference type="ARBA" id="ARBA00022833"/>
    </source>
</evidence>
<evidence type="ECO:0000256" key="3">
    <source>
        <dbReference type="ARBA" id="ARBA00010178"/>
    </source>
</evidence>
<dbReference type="SUPFAM" id="SSF53720">
    <property type="entry name" value="ALDH-like"/>
    <property type="match status" value="1"/>
</dbReference>
<dbReference type="Gene3D" id="3.40.50.1980">
    <property type="entry name" value="Nitrogenase molybdenum iron protein domain"/>
    <property type="match status" value="2"/>
</dbReference>
<dbReference type="PANTHER" id="PTHR21256">
    <property type="entry name" value="HISTIDINOL DEHYDROGENASE HDH"/>
    <property type="match status" value="1"/>
</dbReference>
<proteinExistence type="inferred from homology"/>
<dbReference type="GO" id="GO:0005737">
    <property type="term" value="C:cytoplasm"/>
    <property type="evidence" value="ECO:0007669"/>
    <property type="project" value="TreeGrafter"/>
</dbReference>
<dbReference type="PROSITE" id="PS00611">
    <property type="entry name" value="HISOL_DEHYDROGENASE"/>
    <property type="match status" value="1"/>
</dbReference>
<dbReference type="EC" id="1.1.1.23" evidence="4 11"/>
<feature type="binding site" evidence="11 16">
    <location>
        <position position="403"/>
    </location>
    <ligand>
        <name>Zn(2+)</name>
        <dbReference type="ChEBI" id="CHEBI:29105"/>
    </ligand>
</feature>
<evidence type="ECO:0000256" key="1">
    <source>
        <dbReference type="ARBA" id="ARBA00003850"/>
    </source>
</evidence>
<feature type="binding site" evidence="11 15">
    <location>
        <position position="251"/>
    </location>
    <ligand>
        <name>substrate</name>
    </ligand>
</feature>
<dbReference type="HAMAP" id="MF_01024">
    <property type="entry name" value="HisD"/>
    <property type="match status" value="1"/>
</dbReference>
<keyword evidence="8 11" id="KW-0560">Oxidoreductase</keyword>
<gene>
    <name evidence="11" type="primary">hisD</name>
    <name evidence="18" type="ordered locus">Arcve_0224</name>
</gene>
<keyword evidence="9 11" id="KW-0368">Histidine biosynthesis</keyword>
<feature type="binding site" evidence="11 14">
    <location>
        <position position="206"/>
    </location>
    <ligand>
        <name>NAD(+)</name>
        <dbReference type="ChEBI" id="CHEBI:57540"/>
    </ligand>
</feature>
<feature type="binding site" evidence="11 15">
    <location>
        <position position="344"/>
    </location>
    <ligand>
        <name>substrate</name>
    </ligand>
</feature>
<evidence type="ECO:0000313" key="18">
    <source>
        <dbReference type="EMBL" id="AEA46261.1"/>
    </source>
</evidence>
<feature type="binding site" evidence="11 15">
    <location>
        <position position="254"/>
    </location>
    <ligand>
        <name>substrate</name>
    </ligand>
</feature>
<feature type="active site" description="Proton acceptor" evidence="11 13">
    <location>
        <position position="311"/>
    </location>
</feature>
<feature type="binding site" evidence="11 15">
    <location>
        <position position="311"/>
    </location>
    <ligand>
        <name>substrate</name>
    </ligand>
</feature>
<evidence type="ECO:0000256" key="8">
    <source>
        <dbReference type="ARBA" id="ARBA00023002"/>
    </source>
</evidence>
<feature type="binding site" evidence="11 16">
    <location>
        <position position="251"/>
    </location>
    <ligand>
        <name>Zn(2+)</name>
        <dbReference type="ChEBI" id="CHEBI:29105"/>
    </ligand>
</feature>
<dbReference type="KEGG" id="ave:Arcve_0224"/>
<accession>F2KNN3</accession>